<reference evidence="17 18" key="1">
    <citation type="submission" date="2023-07" db="EMBL/GenBank/DDBJ databases">
        <title>Genomic Encyclopedia of Type Strains, Phase IV (KMG-IV): sequencing the most valuable type-strain genomes for metagenomic binning, comparative biology and taxonomic classification.</title>
        <authorList>
            <person name="Goeker M."/>
        </authorList>
    </citation>
    <scope>NUCLEOTIDE SEQUENCE [LARGE SCALE GENOMIC DNA]</scope>
    <source>
        <strain evidence="17 18">DSM 12751</strain>
    </source>
</reference>
<comment type="subcellular location">
    <subcellularLocation>
        <location evidence="12">Cytoplasm</location>
    </subcellularLocation>
    <text evidence="12">About half TF is bound to the ribosome near the polypeptide exit tunnel while the other half is free in the cytoplasm.</text>
</comment>
<dbReference type="SUPFAM" id="SSF54534">
    <property type="entry name" value="FKBP-like"/>
    <property type="match status" value="1"/>
</dbReference>
<keyword evidence="18" id="KW-1185">Reference proteome</keyword>
<evidence type="ECO:0000256" key="5">
    <source>
        <dbReference type="ARBA" id="ARBA00022618"/>
    </source>
</evidence>
<dbReference type="InterPro" id="IPR001179">
    <property type="entry name" value="PPIase_FKBP_dom"/>
</dbReference>
<evidence type="ECO:0000256" key="11">
    <source>
        <dbReference type="ARBA" id="ARBA00029986"/>
    </source>
</evidence>
<dbReference type="NCBIfam" id="TIGR00115">
    <property type="entry name" value="tig"/>
    <property type="match status" value="1"/>
</dbReference>
<dbReference type="PANTHER" id="PTHR30560">
    <property type="entry name" value="TRIGGER FACTOR CHAPERONE AND PEPTIDYL-PROLYL CIS/TRANS ISOMERASE"/>
    <property type="match status" value="1"/>
</dbReference>
<evidence type="ECO:0000256" key="9">
    <source>
        <dbReference type="ARBA" id="ARBA00023306"/>
    </source>
</evidence>
<comment type="function">
    <text evidence="10 12">Involved in protein export. Acts as a chaperone by maintaining the newly synthesized protein in an open conformation. Functions as a peptidyl-prolyl cis-trans isomerase.</text>
</comment>
<accession>A0ABT9VTN4</accession>
<sequence length="428" mass="48306">MSAKWEKLENNQGVLTIEVAPEKLEDALDKAFKKVVGKVNVPGFRKGKVPRKIFEARFGVESLYQDALDILLPEAYSSAIDETGIEPVDRPEVDVEQIERGQTLIVKATVTVKPEVTLGEYKGLEIPEKDFSVKDEDLNEELNKIRDRQAELTVIEDGTVEQGDTAVIDFEGFLGEEAFEGGKGENYSLEIGSNSFIPGFEDQLVGAKKSEEKEIKVTFPEDYHSEELKGKEATFKVTVHEIKRKQLPELDDEFAKDVSEFETLDEYKADLLKKLEEKAKEEEDAYKKDTVIKQAAENATIDIPAAMIETEIEQMSKEFEQRLQMQGMNLDLYFQFSGLDKEGLREQFKGDAEQRVVVNLTLEAIANTENIEVSDEEVEEELTKMSSMYGLEVDELKQRLGSQLDGLKADVRIRKAVDLLVQNSKTVA</sequence>
<dbReference type="Gene3D" id="1.10.3120.10">
    <property type="entry name" value="Trigger factor, C-terminal domain"/>
    <property type="match status" value="1"/>
</dbReference>
<keyword evidence="6 12" id="KW-0697">Rotamase</keyword>
<dbReference type="PROSITE" id="PS50059">
    <property type="entry name" value="FKBP_PPIASE"/>
    <property type="match status" value="1"/>
</dbReference>
<evidence type="ECO:0000256" key="7">
    <source>
        <dbReference type="ARBA" id="ARBA00023186"/>
    </source>
</evidence>
<dbReference type="HAMAP" id="MF_00303">
    <property type="entry name" value="Trigger_factor_Tig"/>
    <property type="match status" value="1"/>
</dbReference>
<keyword evidence="7 12" id="KW-0143">Chaperone</keyword>
<comment type="catalytic activity">
    <reaction evidence="1 12 13">
        <text>[protein]-peptidylproline (omega=180) = [protein]-peptidylproline (omega=0)</text>
        <dbReference type="Rhea" id="RHEA:16237"/>
        <dbReference type="Rhea" id="RHEA-COMP:10747"/>
        <dbReference type="Rhea" id="RHEA-COMP:10748"/>
        <dbReference type="ChEBI" id="CHEBI:83833"/>
        <dbReference type="ChEBI" id="CHEBI:83834"/>
        <dbReference type="EC" id="5.2.1.8"/>
    </reaction>
</comment>
<dbReference type="InterPro" id="IPR036611">
    <property type="entry name" value="Trigger_fac_ribosome-bd_sf"/>
</dbReference>
<evidence type="ECO:0000313" key="17">
    <source>
        <dbReference type="EMBL" id="MDQ0164338.1"/>
    </source>
</evidence>
<dbReference type="Proteomes" id="UP001235840">
    <property type="component" value="Unassembled WGS sequence"/>
</dbReference>
<dbReference type="InterPro" id="IPR037041">
    <property type="entry name" value="Trigger_fac_C_sf"/>
</dbReference>
<dbReference type="PIRSF" id="PIRSF003095">
    <property type="entry name" value="Trigger_factor"/>
    <property type="match status" value="1"/>
</dbReference>
<evidence type="ECO:0000256" key="14">
    <source>
        <dbReference type="RuleBase" id="RU003914"/>
    </source>
</evidence>
<name>A0ABT9VTN4_9BACI</name>
<evidence type="ECO:0000256" key="1">
    <source>
        <dbReference type="ARBA" id="ARBA00000971"/>
    </source>
</evidence>
<dbReference type="Pfam" id="PF05698">
    <property type="entry name" value="Trigger_C"/>
    <property type="match status" value="1"/>
</dbReference>
<evidence type="ECO:0000256" key="2">
    <source>
        <dbReference type="ARBA" id="ARBA00005464"/>
    </source>
</evidence>
<evidence type="ECO:0000256" key="8">
    <source>
        <dbReference type="ARBA" id="ARBA00023235"/>
    </source>
</evidence>
<evidence type="ECO:0000259" key="16">
    <source>
        <dbReference type="PROSITE" id="PS50059"/>
    </source>
</evidence>
<dbReference type="Pfam" id="PF05697">
    <property type="entry name" value="Trigger_N"/>
    <property type="match status" value="1"/>
</dbReference>
<protein>
    <recommendedName>
        <fullName evidence="4 12">Trigger factor</fullName>
        <shortName evidence="12">TF</shortName>
        <ecNumber evidence="3 12">5.2.1.8</ecNumber>
    </recommendedName>
    <alternativeName>
        <fullName evidence="11 12">PPIase</fullName>
    </alternativeName>
</protein>
<gene>
    <name evidence="12" type="primary">tig</name>
    <name evidence="17" type="ORF">J2S11_000237</name>
</gene>
<proteinExistence type="inferred from homology"/>
<evidence type="ECO:0000256" key="4">
    <source>
        <dbReference type="ARBA" id="ARBA00016902"/>
    </source>
</evidence>
<dbReference type="SUPFAM" id="SSF109998">
    <property type="entry name" value="Triger factor/SurA peptide-binding domain-like"/>
    <property type="match status" value="1"/>
</dbReference>
<comment type="similarity">
    <text evidence="2 12 14">Belongs to the FKBP-type PPIase family. Tig subfamily.</text>
</comment>
<dbReference type="RefSeq" id="WP_307389796.1">
    <property type="nucleotide sequence ID" value="NZ_BAAADK010000009.1"/>
</dbReference>
<dbReference type="PANTHER" id="PTHR30560:SF3">
    <property type="entry name" value="TRIGGER FACTOR-LIKE PROTEIN TIG, CHLOROPLASTIC"/>
    <property type="match status" value="1"/>
</dbReference>
<dbReference type="Gene3D" id="3.30.70.1050">
    <property type="entry name" value="Trigger factor ribosome-binding domain"/>
    <property type="match status" value="1"/>
</dbReference>
<evidence type="ECO:0000313" key="18">
    <source>
        <dbReference type="Proteomes" id="UP001235840"/>
    </source>
</evidence>
<evidence type="ECO:0000256" key="3">
    <source>
        <dbReference type="ARBA" id="ARBA00013194"/>
    </source>
</evidence>
<evidence type="ECO:0000256" key="6">
    <source>
        <dbReference type="ARBA" id="ARBA00023110"/>
    </source>
</evidence>
<dbReference type="Pfam" id="PF00254">
    <property type="entry name" value="FKBP_C"/>
    <property type="match status" value="1"/>
</dbReference>
<evidence type="ECO:0000256" key="12">
    <source>
        <dbReference type="HAMAP-Rule" id="MF_00303"/>
    </source>
</evidence>
<dbReference type="SUPFAM" id="SSF102735">
    <property type="entry name" value="Trigger factor ribosome-binding domain"/>
    <property type="match status" value="1"/>
</dbReference>
<dbReference type="InterPro" id="IPR027304">
    <property type="entry name" value="Trigger_fact/SurA_dom_sf"/>
</dbReference>
<organism evidence="17 18">
    <name type="scientific">Caldalkalibacillus horti</name>
    <dbReference type="NCBI Taxonomy" id="77523"/>
    <lineage>
        <taxon>Bacteria</taxon>
        <taxon>Bacillati</taxon>
        <taxon>Bacillota</taxon>
        <taxon>Bacilli</taxon>
        <taxon>Bacillales</taxon>
        <taxon>Bacillaceae</taxon>
        <taxon>Caldalkalibacillus</taxon>
    </lineage>
</organism>
<evidence type="ECO:0000256" key="15">
    <source>
        <dbReference type="SAM" id="Coils"/>
    </source>
</evidence>
<dbReference type="InterPro" id="IPR008880">
    <property type="entry name" value="Trigger_fac_C"/>
</dbReference>
<comment type="domain">
    <text evidence="12">Consists of 3 domains; the N-terminus binds the ribosome, the middle domain has PPIase activity, while the C-terminus has intrinsic chaperone activity on its own.</text>
</comment>
<keyword evidence="15" id="KW-0175">Coiled coil</keyword>
<evidence type="ECO:0000256" key="13">
    <source>
        <dbReference type="PROSITE-ProRule" id="PRU00277"/>
    </source>
</evidence>
<feature type="domain" description="PPIase FKBP-type" evidence="16">
    <location>
        <begin position="163"/>
        <end position="248"/>
    </location>
</feature>
<dbReference type="InterPro" id="IPR008881">
    <property type="entry name" value="Trigger_fac_ribosome-bd_bac"/>
</dbReference>
<keyword evidence="8 12" id="KW-0413">Isomerase</keyword>
<keyword evidence="12" id="KW-0963">Cytoplasm</keyword>
<keyword evidence="5 12" id="KW-0132">Cell division</keyword>
<dbReference type="InterPro" id="IPR046357">
    <property type="entry name" value="PPIase_dom_sf"/>
</dbReference>
<dbReference type="EC" id="5.2.1.8" evidence="3 12"/>
<dbReference type="EMBL" id="JAUSTY010000001">
    <property type="protein sequence ID" value="MDQ0164338.1"/>
    <property type="molecule type" value="Genomic_DNA"/>
</dbReference>
<dbReference type="InterPro" id="IPR005215">
    <property type="entry name" value="Trig_fac"/>
</dbReference>
<keyword evidence="9 12" id="KW-0131">Cell cycle</keyword>
<comment type="caution">
    <text evidence="17">The sequence shown here is derived from an EMBL/GenBank/DDBJ whole genome shotgun (WGS) entry which is preliminary data.</text>
</comment>
<dbReference type="Gene3D" id="3.10.50.40">
    <property type="match status" value="1"/>
</dbReference>
<feature type="coiled-coil region" evidence="15">
    <location>
        <begin position="264"/>
        <end position="292"/>
    </location>
</feature>
<evidence type="ECO:0000256" key="10">
    <source>
        <dbReference type="ARBA" id="ARBA00024849"/>
    </source>
</evidence>